<dbReference type="EMBL" id="DVNF01000124">
    <property type="protein sequence ID" value="HIU60560.1"/>
    <property type="molecule type" value="Genomic_DNA"/>
</dbReference>
<reference evidence="2" key="2">
    <citation type="journal article" date="2021" name="PeerJ">
        <title>Extensive microbial diversity within the chicken gut microbiome revealed by metagenomics and culture.</title>
        <authorList>
            <person name="Gilroy R."/>
            <person name="Ravi A."/>
            <person name="Getino M."/>
            <person name="Pursley I."/>
            <person name="Horton D.L."/>
            <person name="Alikhan N.F."/>
            <person name="Baker D."/>
            <person name="Gharbi K."/>
            <person name="Hall N."/>
            <person name="Watson M."/>
            <person name="Adriaenssens E.M."/>
            <person name="Foster-Nyarko E."/>
            <person name="Jarju S."/>
            <person name="Secka A."/>
            <person name="Antonio M."/>
            <person name="Oren A."/>
            <person name="Chaudhuri R.R."/>
            <person name="La Ragione R."/>
            <person name="Hildebrand F."/>
            <person name="Pallen M.J."/>
        </authorList>
    </citation>
    <scope>NUCLEOTIDE SEQUENCE</scope>
    <source>
        <strain evidence="2">18911</strain>
    </source>
</reference>
<accession>A0A9D1SHV1</accession>
<evidence type="ECO:0000256" key="1">
    <source>
        <dbReference type="SAM" id="SignalP"/>
    </source>
</evidence>
<protein>
    <submittedName>
        <fullName evidence="2">Uncharacterized protein</fullName>
    </submittedName>
</protein>
<proteinExistence type="predicted"/>
<dbReference type="AlphaFoldDB" id="A0A9D1SHV1"/>
<gene>
    <name evidence="2" type="ORF">IAB05_04150</name>
</gene>
<feature type="signal peptide" evidence="1">
    <location>
        <begin position="1"/>
        <end position="24"/>
    </location>
</feature>
<sequence length="619" mass="68657">MKKFLALILIAAFAVIIVTGCVDKDDKPGVSDYFKNYSSSSAYTKADKLLELDLEQRFSAYDATSGVFIIEEDIELTGNTVTRYGLASESEVYVQPEYGYTNVMDIRGDFALVLVNLLVNGIDTAYIGVVPFRGAHAVNTYPYINSNYRFRYKYTAPLIQQMALLDDTYLVTLGAVDSELTSTGPYTYATIYNYSSGGGYLKYATVPNIENYTTFQLVDGYLVATHRNGADFYDFDQFESTGNLKKIASVNNLISGPTYVNNGFTSSTYYIGGDWFIVTTQYSSSEDFAGSEFTSTTEDTGTNYIQLRSVKVSMRSGQQFSTERVTMVSNKYTDSSVRGLTDAINAQDVTNTALWKTTYNIPMAPSSAFVNDGYSIVYYTYYFYPDPDSDERSWATSFQLYDSHGEGVVASNLQMPMLSVDGKGLQNADPNFDIPLMSLGYNRYDTGEFVTFLTMDATTGYNNAMIHDGVLIAYRNRVDQSIGFTTNMGAVNVDSGEIIADFEYDSVSPFFGQYATASQVAETDENGITSQAFFRLGKDGSKVSIPDCYQMRNGTYITRVGEGENSKFGLKNNAGKELLSATNQSVSTFDYMYRDGKVFYKCYAAVVNEYGRGILYAIS</sequence>
<organism evidence="2 3">
    <name type="scientific">Candidatus Stercoripulliclostridium merdigallinarum</name>
    <dbReference type="NCBI Taxonomy" id="2840951"/>
    <lineage>
        <taxon>Bacteria</taxon>
        <taxon>Bacillati</taxon>
        <taxon>Bacillota</taxon>
        <taxon>Clostridia</taxon>
        <taxon>Eubacteriales</taxon>
        <taxon>Candidatus Stercoripulliclostridium</taxon>
    </lineage>
</organism>
<feature type="chain" id="PRO_5039290606" evidence="1">
    <location>
        <begin position="25"/>
        <end position="619"/>
    </location>
</feature>
<comment type="caution">
    <text evidence="2">The sequence shown here is derived from an EMBL/GenBank/DDBJ whole genome shotgun (WGS) entry which is preliminary data.</text>
</comment>
<keyword evidence="1" id="KW-0732">Signal</keyword>
<dbReference type="PROSITE" id="PS51257">
    <property type="entry name" value="PROKAR_LIPOPROTEIN"/>
    <property type="match status" value="1"/>
</dbReference>
<evidence type="ECO:0000313" key="2">
    <source>
        <dbReference type="EMBL" id="HIU60560.1"/>
    </source>
</evidence>
<evidence type="ECO:0000313" key="3">
    <source>
        <dbReference type="Proteomes" id="UP000824094"/>
    </source>
</evidence>
<dbReference type="Proteomes" id="UP000824094">
    <property type="component" value="Unassembled WGS sequence"/>
</dbReference>
<reference evidence="2" key="1">
    <citation type="submission" date="2020-10" db="EMBL/GenBank/DDBJ databases">
        <authorList>
            <person name="Gilroy R."/>
        </authorList>
    </citation>
    <scope>NUCLEOTIDE SEQUENCE</scope>
    <source>
        <strain evidence="2">18911</strain>
    </source>
</reference>
<name>A0A9D1SHV1_9FIRM</name>